<keyword evidence="9" id="KW-0966">Cell projection</keyword>
<evidence type="ECO:0000256" key="3">
    <source>
        <dbReference type="ARBA" id="ARBA00022729"/>
    </source>
</evidence>
<evidence type="ECO:0000256" key="7">
    <source>
        <dbReference type="HAMAP-Rule" id="MF_00415"/>
    </source>
</evidence>
<keyword evidence="3 7" id="KW-0732">Signal</keyword>
<keyword evidence="4 7" id="KW-0472">Membrane</keyword>
<dbReference type="GO" id="GO:0003774">
    <property type="term" value="F:cytoskeletal motor activity"/>
    <property type="evidence" value="ECO:0007669"/>
    <property type="project" value="InterPro"/>
</dbReference>
<evidence type="ECO:0000313" key="9">
    <source>
        <dbReference type="EMBL" id="AEP10031.1"/>
    </source>
</evidence>
<dbReference type="RefSeq" id="WP_014103254.1">
    <property type="nucleotide sequence ID" value="NC_016026.1"/>
</dbReference>
<dbReference type="PRINTS" id="PR01008">
    <property type="entry name" value="FLGLRINGFLGH"/>
</dbReference>
<keyword evidence="9" id="KW-0282">Flagellum</keyword>
<dbReference type="PANTHER" id="PTHR34933:SF1">
    <property type="entry name" value="FLAGELLAR L-RING PROTEIN"/>
    <property type="match status" value="1"/>
</dbReference>
<dbReference type="GO" id="GO:0009279">
    <property type="term" value="C:cell outer membrane"/>
    <property type="evidence" value="ECO:0007669"/>
    <property type="project" value="UniProtKB-SubCell"/>
</dbReference>
<dbReference type="AlphaFoldDB" id="G2KRS3"/>
<evidence type="ECO:0000256" key="8">
    <source>
        <dbReference type="SAM" id="SignalP"/>
    </source>
</evidence>
<comment type="similarity">
    <text evidence="2 7">Belongs to the FlgH family.</text>
</comment>
<evidence type="ECO:0000256" key="2">
    <source>
        <dbReference type="ARBA" id="ARBA00006929"/>
    </source>
</evidence>
<evidence type="ECO:0000256" key="4">
    <source>
        <dbReference type="ARBA" id="ARBA00023136"/>
    </source>
</evidence>
<dbReference type="Pfam" id="PF02107">
    <property type="entry name" value="FlgH"/>
    <property type="match status" value="1"/>
</dbReference>
<keyword evidence="9" id="KW-0969">Cilium</keyword>
<evidence type="ECO:0000256" key="1">
    <source>
        <dbReference type="ARBA" id="ARBA00002591"/>
    </source>
</evidence>
<dbReference type="HAMAP" id="MF_00415">
    <property type="entry name" value="FlgH"/>
    <property type="match status" value="1"/>
</dbReference>
<dbReference type="GO" id="GO:0071973">
    <property type="term" value="P:bacterial-type flagellum-dependent cell motility"/>
    <property type="evidence" value="ECO:0007669"/>
    <property type="project" value="InterPro"/>
</dbReference>
<comment type="subunit">
    <text evidence="7">The basal body constitutes a major portion of the flagellar organelle and consists of four rings (L,P,S, and M) mounted on a central rod.</text>
</comment>
<comment type="subcellular location">
    <subcellularLocation>
        <location evidence="7">Cell outer membrane</location>
        <topology evidence="7">Lipid-anchor</topology>
    </subcellularLocation>
    <subcellularLocation>
        <location evidence="7">Bacterial flagellum basal body</location>
    </subcellularLocation>
</comment>
<dbReference type="STRING" id="856793.MICA_1718"/>
<protein>
    <recommendedName>
        <fullName evidence="7">Flagellar L-ring protein</fullName>
    </recommendedName>
    <alternativeName>
        <fullName evidence="7">Basal body L-ring protein</fullName>
    </alternativeName>
</protein>
<evidence type="ECO:0000256" key="6">
    <source>
        <dbReference type="ARBA" id="ARBA00023237"/>
    </source>
</evidence>
<keyword evidence="6 7" id="KW-0998">Cell outer membrane</keyword>
<keyword evidence="10" id="KW-1185">Reference proteome</keyword>
<proteinExistence type="inferred from homology"/>
<organism evidence="9 10">
    <name type="scientific">Micavibrio aeruginosavorus (strain ARL-13)</name>
    <dbReference type="NCBI Taxonomy" id="856793"/>
    <lineage>
        <taxon>Bacteria</taxon>
        <taxon>Pseudomonadati</taxon>
        <taxon>Bdellovibrionota</taxon>
        <taxon>Bdellovibrionia</taxon>
        <taxon>Bdellovibrionales</taxon>
        <taxon>Pseudobdellovibrionaceae</taxon>
        <taxon>Micavibrio</taxon>
    </lineage>
</organism>
<feature type="chain" id="PRO_5008958114" description="Flagellar L-ring protein" evidence="8">
    <location>
        <begin position="28"/>
        <end position="254"/>
    </location>
</feature>
<dbReference type="eggNOG" id="COG2063">
    <property type="taxonomic scope" value="Bacteria"/>
</dbReference>
<comment type="function">
    <text evidence="1 7">Assembles around the rod to form the L-ring and probably protects the motor/basal body from shearing forces during rotation.</text>
</comment>
<dbReference type="KEGG" id="mai:MICA_1718"/>
<dbReference type="GO" id="GO:0009427">
    <property type="term" value="C:bacterial-type flagellum basal body, distal rod, L ring"/>
    <property type="evidence" value="ECO:0007669"/>
    <property type="project" value="InterPro"/>
</dbReference>
<accession>G2KRS3</accession>
<dbReference type="PROSITE" id="PS51257">
    <property type="entry name" value="PROKAR_LIPOPROTEIN"/>
    <property type="match status" value="1"/>
</dbReference>
<keyword evidence="7" id="KW-0449">Lipoprotein</keyword>
<name>G2KRS3_MICAA</name>
<dbReference type="InterPro" id="IPR000527">
    <property type="entry name" value="Flag_Lring"/>
</dbReference>
<feature type="signal peptide" evidence="8">
    <location>
        <begin position="1"/>
        <end position="27"/>
    </location>
</feature>
<dbReference type="EMBL" id="CP002382">
    <property type="protein sequence ID" value="AEP10031.1"/>
    <property type="molecule type" value="Genomic_DNA"/>
</dbReference>
<reference evidence="9 10" key="1">
    <citation type="journal article" date="2011" name="BMC Genomics">
        <title>Genomic insights into an obligate epibiotic bacterial predator: Micavibrio aeruginosavorus ARL-13.</title>
        <authorList>
            <person name="Wang Z."/>
            <person name="Kadouri D."/>
            <person name="Wu M."/>
        </authorList>
    </citation>
    <scope>NUCLEOTIDE SEQUENCE [LARGE SCALE GENOMIC DNA]</scope>
    <source>
        <strain evidence="9 10">ARL-13</strain>
    </source>
</reference>
<dbReference type="Proteomes" id="UP000009286">
    <property type="component" value="Chromosome"/>
</dbReference>
<evidence type="ECO:0000256" key="5">
    <source>
        <dbReference type="ARBA" id="ARBA00023143"/>
    </source>
</evidence>
<dbReference type="PANTHER" id="PTHR34933">
    <property type="entry name" value="FLAGELLAR L-RING PROTEIN"/>
    <property type="match status" value="1"/>
</dbReference>
<dbReference type="HOGENOM" id="CLU_069313_1_2_5"/>
<evidence type="ECO:0000313" key="10">
    <source>
        <dbReference type="Proteomes" id="UP000009286"/>
    </source>
</evidence>
<dbReference type="OrthoDB" id="9789227at2"/>
<dbReference type="NCBIfam" id="NF001305">
    <property type="entry name" value="PRK00249.1-5"/>
    <property type="match status" value="1"/>
</dbReference>
<sequence>MIATTQKNRASRFALVLLMGVSLSACGAGERLSNVGQAPGMSPIVNPQTQPDYKPISMPMPAPEVAMQQPNSLWQSNRKSFFKDQRASNIGDILTVVIDINDEADLENKTDRTRSSSENAGLNNLLGYEASLGQILPDAIDNANLVGADADSSHAGSGKIEREEEITMKVAAIITQILPNGNMVIQGNQEVRVNFEKRILNVAGVIRPEDIAIDNSISYEKIAEARIIYGGEGQITDVQQPRYGQQVYDILFPF</sequence>
<keyword evidence="5 7" id="KW-0975">Bacterial flagellum</keyword>
<gene>
    <name evidence="7 9" type="primary">flgH</name>
    <name evidence="9" type="ordered locus">MICA_1718</name>
</gene>